<dbReference type="Proteomes" id="UP000244309">
    <property type="component" value="Unassembled WGS sequence"/>
</dbReference>
<dbReference type="AlphaFoldDB" id="A0A2V1AV81"/>
<sequence length="185" mass="21361">MKFVICYIYERESNLTLPEPTQSIQIISRNDLKHHLETNNATILIIQENNTSMAHRRHICEVTAAYNCIITAVIQQSPPELWVYPDYSNIEQPPPYSESESEVSTGSSSGVYSAYSEYHEEPAGLPPYKENEEVGFQPFDGSEEPDKRFTILEMLEMDEWVGTEEIEAFYALYQMRVKGSQWYLS</sequence>
<proteinExistence type="predicted"/>
<protein>
    <submittedName>
        <fullName evidence="1">Uncharacterized protein</fullName>
    </submittedName>
</protein>
<dbReference type="EMBL" id="PKFO01000005">
    <property type="protein sequence ID" value="PVH21699.1"/>
    <property type="molecule type" value="Genomic_DNA"/>
</dbReference>
<comment type="caution">
    <text evidence="1">The sequence shown here is derived from an EMBL/GenBank/DDBJ whole genome shotgun (WGS) entry which is preliminary data.</text>
</comment>
<organism evidence="1 2">
    <name type="scientific">Candidozyma haemuli</name>
    <dbReference type="NCBI Taxonomy" id="45357"/>
    <lineage>
        <taxon>Eukaryota</taxon>
        <taxon>Fungi</taxon>
        <taxon>Dikarya</taxon>
        <taxon>Ascomycota</taxon>
        <taxon>Saccharomycotina</taxon>
        <taxon>Pichiomycetes</taxon>
        <taxon>Metschnikowiaceae</taxon>
        <taxon>Candidozyma</taxon>
    </lineage>
</organism>
<gene>
    <name evidence="1" type="ORF">CXQ85_000687</name>
</gene>
<dbReference type="VEuPathDB" id="FungiDB:CXQ85_000687"/>
<keyword evidence="2" id="KW-1185">Reference proteome</keyword>
<name>A0A2V1AV81_9ASCO</name>
<evidence type="ECO:0000313" key="2">
    <source>
        <dbReference type="Proteomes" id="UP000244309"/>
    </source>
</evidence>
<accession>A0A2V1AV81</accession>
<dbReference type="GeneID" id="37006019"/>
<evidence type="ECO:0000313" key="1">
    <source>
        <dbReference type="EMBL" id="PVH21699.1"/>
    </source>
</evidence>
<reference evidence="1 2" key="1">
    <citation type="submission" date="2017-12" db="EMBL/GenBank/DDBJ databases">
        <title>Genome Sequence of a Multidrug-Resistant Candida haemulonii Isolate from a Patient with Chronic Leg Ulcers in Israel.</title>
        <authorList>
            <person name="Chow N.A."/>
            <person name="Gade L."/>
            <person name="Batra D."/>
            <person name="Rowe L.A."/>
            <person name="Ben-Ami R."/>
            <person name="Loparev V.N."/>
            <person name="Litvintseva A.P."/>
        </authorList>
    </citation>
    <scope>NUCLEOTIDE SEQUENCE [LARGE SCALE GENOMIC DNA]</scope>
    <source>
        <strain evidence="1 2">B11899</strain>
    </source>
</reference>
<dbReference type="RefSeq" id="XP_025342639.1">
    <property type="nucleotide sequence ID" value="XM_025484424.1"/>
</dbReference>